<evidence type="ECO:0000256" key="2">
    <source>
        <dbReference type="ARBA" id="ARBA00006772"/>
    </source>
</evidence>
<feature type="transmembrane region" description="Helical" evidence="7">
    <location>
        <begin position="475"/>
        <end position="504"/>
    </location>
</feature>
<dbReference type="InterPro" id="IPR031312">
    <property type="entry name" value="Na/sul_symport_CS"/>
</dbReference>
<dbReference type="PROSITE" id="PS01271">
    <property type="entry name" value="NA_SULFATE"/>
    <property type="match status" value="1"/>
</dbReference>
<proteinExistence type="inferred from homology"/>
<evidence type="ECO:0000313" key="8">
    <source>
        <dbReference type="EMBL" id="OXA56239.1"/>
    </source>
</evidence>
<dbReference type="OMA" id="QSARDVC"/>
<evidence type="ECO:0000256" key="6">
    <source>
        <dbReference type="ARBA" id="ARBA00023136"/>
    </source>
</evidence>
<dbReference type="EMBL" id="LNIX01000004">
    <property type="protein sequence ID" value="OXA56239.1"/>
    <property type="molecule type" value="Genomic_DNA"/>
</dbReference>
<evidence type="ECO:0000256" key="7">
    <source>
        <dbReference type="SAM" id="Phobius"/>
    </source>
</evidence>
<name>A0A226EFQ5_FOLCA</name>
<reference evidence="8 9" key="1">
    <citation type="submission" date="2015-12" db="EMBL/GenBank/DDBJ databases">
        <title>The genome of Folsomia candida.</title>
        <authorList>
            <person name="Faddeeva A."/>
            <person name="Derks M.F."/>
            <person name="Anvar Y."/>
            <person name="Smit S."/>
            <person name="Van Straalen N."/>
            <person name="Roelofs D."/>
        </authorList>
    </citation>
    <scope>NUCLEOTIDE SEQUENCE [LARGE SCALE GENOMIC DNA]</scope>
    <source>
        <strain evidence="8 9">VU population</strain>
        <tissue evidence="8">Whole body</tissue>
    </source>
</reference>
<dbReference type="PANTHER" id="PTHR10283:SF82">
    <property type="entry name" value="SOLUTE CARRIER FAMILY 13 MEMBER 2"/>
    <property type="match status" value="1"/>
</dbReference>
<feature type="transmembrane region" description="Helical" evidence="7">
    <location>
        <begin position="102"/>
        <end position="120"/>
    </location>
</feature>
<comment type="subcellular location">
    <subcellularLocation>
        <location evidence="1">Membrane</location>
        <topology evidence="1">Multi-pass membrane protein</topology>
    </subcellularLocation>
</comment>
<feature type="transmembrane region" description="Helical" evidence="7">
    <location>
        <begin position="351"/>
        <end position="371"/>
    </location>
</feature>
<feature type="transmembrane region" description="Helical" evidence="7">
    <location>
        <begin position="556"/>
        <end position="575"/>
    </location>
</feature>
<feature type="transmembrane region" description="Helical" evidence="7">
    <location>
        <begin position="516"/>
        <end position="536"/>
    </location>
</feature>
<dbReference type="AlphaFoldDB" id="A0A226EFQ5"/>
<evidence type="ECO:0000313" key="9">
    <source>
        <dbReference type="Proteomes" id="UP000198287"/>
    </source>
</evidence>
<evidence type="ECO:0000256" key="1">
    <source>
        <dbReference type="ARBA" id="ARBA00004141"/>
    </source>
</evidence>
<feature type="transmembrane region" description="Helical" evidence="7">
    <location>
        <begin position="12"/>
        <end position="32"/>
    </location>
</feature>
<keyword evidence="4 7" id="KW-0812">Transmembrane</keyword>
<evidence type="ECO:0008006" key="10">
    <source>
        <dbReference type="Google" id="ProtNLM"/>
    </source>
</evidence>
<dbReference type="InterPro" id="IPR001898">
    <property type="entry name" value="SLC13A/DASS"/>
</dbReference>
<dbReference type="GO" id="GO:0015137">
    <property type="term" value="F:citrate transmembrane transporter activity"/>
    <property type="evidence" value="ECO:0007669"/>
    <property type="project" value="TreeGrafter"/>
</dbReference>
<feature type="transmembrane region" description="Helical" evidence="7">
    <location>
        <begin position="391"/>
        <end position="412"/>
    </location>
</feature>
<dbReference type="Proteomes" id="UP000198287">
    <property type="component" value="Unassembled WGS sequence"/>
</dbReference>
<evidence type="ECO:0000256" key="3">
    <source>
        <dbReference type="ARBA" id="ARBA00022448"/>
    </source>
</evidence>
<keyword evidence="3" id="KW-0813">Transport</keyword>
<feature type="transmembrane region" description="Helical" evidence="7">
    <location>
        <begin position="141"/>
        <end position="171"/>
    </location>
</feature>
<protein>
    <recommendedName>
        <fullName evidence="10">Solute carrier family 13 member 5</fullName>
    </recommendedName>
</protein>
<dbReference type="GO" id="GO:0015141">
    <property type="term" value="F:succinate transmembrane transporter activity"/>
    <property type="evidence" value="ECO:0007669"/>
    <property type="project" value="TreeGrafter"/>
</dbReference>
<feature type="transmembrane region" description="Helical" evidence="7">
    <location>
        <begin position="280"/>
        <end position="299"/>
    </location>
</feature>
<dbReference type="GO" id="GO:0005886">
    <property type="term" value="C:plasma membrane"/>
    <property type="evidence" value="ECO:0007669"/>
    <property type="project" value="TreeGrafter"/>
</dbReference>
<dbReference type="OrthoDB" id="6493944at2759"/>
<evidence type="ECO:0000256" key="5">
    <source>
        <dbReference type="ARBA" id="ARBA00022989"/>
    </source>
</evidence>
<evidence type="ECO:0000256" key="4">
    <source>
        <dbReference type="ARBA" id="ARBA00022692"/>
    </source>
</evidence>
<comment type="similarity">
    <text evidence="2">Belongs to the SLC13A/DASS transporter (TC 2.A.47) family. NADC subfamily.</text>
</comment>
<sequence length="593" mass="65363">MAAIGSRLLQNWKLIFTIVLPLVLLPLLFIEYEDAAICKTASNHGPSNVAFKAAYVILIVAIFWMVEALPLAVTSLLPLVLFPFLGVRDSSSVSASYMKETNAMFLGGLIIALAVEYCNLHRRIALRVMTIIGSSPIRLMAGIMLTTMFLSMWMSNTATAAMMVPIVLAIVDELHNTPVATDRPEGGNSSKRPSKQMSLEMGAEFASTNQLTSQQSLEDLELEAKLIKNKKMYMFAVAYSANIGGTGVITGTGPNLVFQDVIKNVDVGQNGKYLDMASCIINTWRMLLNIFVAFVYLTFQFHGVPNWRYWPLISLCSKKRTLNSEEQIERVREEKVAKLLMSEYRKLGPMTFHEMGVGFVFFTTVMLWLFRDPRFMPGWDEQIEGAEIGDATAAMLGVMLLFIIPKDLSFILGTAKPGKTPEALLDWKFIQKNLPWGVVLLLGGGFALSDSSDASRLSCWIGQQLANLDSLPNPVILIIVMVLTALVTEVCSNVATANVILPILLTLSRSLGIHPLYLTVPATVTCSYAFMLPVATPPNAIVFAAGDLRIRDMVKAGAFLNLSCTIVFFLVNISYGELLFNYSGYIYENATAF</sequence>
<dbReference type="Pfam" id="PF00939">
    <property type="entry name" value="Na_sulph_symp"/>
    <property type="match status" value="1"/>
</dbReference>
<dbReference type="PANTHER" id="PTHR10283">
    <property type="entry name" value="SOLUTE CARRIER FAMILY 13 MEMBER"/>
    <property type="match status" value="1"/>
</dbReference>
<comment type="caution">
    <text evidence="8">The sequence shown here is derived from an EMBL/GenBank/DDBJ whole genome shotgun (WGS) entry which is preliminary data.</text>
</comment>
<gene>
    <name evidence="8" type="ORF">Fcan01_09879</name>
</gene>
<keyword evidence="6 7" id="KW-0472">Membrane</keyword>
<organism evidence="8 9">
    <name type="scientific">Folsomia candida</name>
    <name type="common">Springtail</name>
    <dbReference type="NCBI Taxonomy" id="158441"/>
    <lineage>
        <taxon>Eukaryota</taxon>
        <taxon>Metazoa</taxon>
        <taxon>Ecdysozoa</taxon>
        <taxon>Arthropoda</taxon>
        <taxon>Hexapoda</taxon>
        <taxon>Collembola</taxon>
        <taxon>Entomobryomorpha</taxon>
        <taxon>Isotomoidea</taxon>
        <taxon>Isotomidae</taxon>
        <taxon>Proisotominae</taxon>
        <taxon>Folsomia</taxon>
    </lineage>
</organism>
<accession>A0A226EFQ5</accession>
<keyword evidence="9" id="KW-1185">Reference proteome</keyword>
<feature type="transmembrane region" description="Helical" evidence="7">
    <location>
        <begin position="53"/>
        <end position="82"/>
    </location>
</feature>
<keyword evidence="5 7" id="KW-1133">Transmembrane helix</keyword>